<dbReference type="GeneID" id="66210939"/>
<keyword evidence="3" id="KW-0808">Transferase</keyword>
<evidence type="ECO:0000313" key="4">
    <source>
        <dbReference type="EMBL" id="QQT87595.1"/>
    </source>
</evidence>
<organism evidence="3 5">
    <name type="scientific">Acinetobacter ursingii</name>
    <dbReference type="NCBI Taxonomy" id="108980"/>
    <lineage>
        <taxon>Bacteria</taxon>
        <taxon>Pseudomonadati</taxon>
        <taxon>Pseudomonadota</taxon>
        <taxon>Gammaproteobacteria</taxon>
        <taxon>Moraxellales</taxon>
        <taxon>Moraxellaceae</taxon>
        <taxon>Acinetobacter</taxon>
    </lineage>
</organism>
<evidence type="ECO:0000313" key="2">
    <source>
        <dbReference type="EMBL" id="HCK29825.1"/>
    </source>
</evidence>
<evidence type="ECO:0000313" key="6">
    <source>
        <dbReference type="Proteomes" id="UP000595320"/>
    </source>
</evidence>
<evidence type="ECO:0000259" key="1">
    <source>
        <dbReference type="Pfam" id="PF06094"/>
    </source>
</evidence>
<dbReference type="EMBL" id="DPVE01000113">
    <property type="protein sequence ID" value="HCK29825.1"/>
    <property type="molecule type" value="Genomic_DNA"/>
</dbReference>
<dbReference type="EMBL" id="DPVE01000113">
    <property type="protein sequence ID" value="HCK29827.1"/>
    <property type="molecule type" value="Genomic_DNA"/>
</dbReference>
<reference evidence="3 5" key="1">
    <citation type="journal article" date="2018" name="Nat. Biotechnol.">
        <title>A standardized bacterial taxonomy based on genome phylogeny substantially revises the tree of life.</title>
        <authorList>
            <person name="Parks D.H."/>
            <person name="Chuvochina M."/>
            <person name="Waite D.W."/>
            <person name="Rinke C."/>
            <person name="Skarshewski A."/>
            <person name="Chaumeil P.A."/>
            <person name="Hugenholtz P."/>
        </authorList>
    </citation>
    <scope>NUCLEOTIDE SEQUENCE [LARGE SCALE GENOMIC DNA]</scope>
    <source>
        <strain evidence="3">UBA9669</strain>
    </source>
</reference>
<dbReference type="Pfam" id="PF06094">
    <property type="entry name" value="GGACT"/>
    <property type="match status" value="1"/>
</dbReference>
<evidence type="ECO:0000313" key="3">
    <source>
        <dbReference type="EMBL" id="HCK29827.1"/>
    </source>
</evidence>
<dbReference type="InterPro" id="IPR013024">
    <property type="entry name" value="GGCT-like"/>
</dbReference>
<dbReference type="Proteomes" id="UP000263596">
    <property type="component" value="Unassembled WGS sequence"/>
</dbReference>
<feature type="domain" description="Gamma-glutamylcyclotransferase AIG2-like" evidence="1">
    <location>
        <begin position="4"/>
        <end position="110"/>
    </location>
</feature>
<dbReference type="GO" id="GO:0016740">
    <property type="term" value="F:transferase activity"/>
    <property type="evidence" value="ECO:0007669"/>
    <property type="project" value="UniProtKB-KW"/>
</dbReference>
<accession>A0A2N6V6N8</accession>
<dbReference type="Gene3D" id="3.10.490.10">
    <property type="entry name" value="Gamma-glutamyl cyclotransferase-like"/>
    <property type="match status" value="1"/>
</dbReference>
<dbReference type="InterPro" id="IPR036568">
    <property type="entry name" value="GGCT-like_sf"/>
</dbReference>
<dbReference type="SUPFAM" id="SSF110857">
    <property type="entry name" value="Gamma-glutamyl cyclotransferase-like"/>
    <property type="match status" value="1"/>
</dbReference>
<dbReference type="STRING" id="108980.GCA_000934145_01738"/>
<dbReference type="Proteomes" id="UP000595320">
    <property type="component" value="Chromosome"/>
</dbReference>
<dbReference type="CDD" id="cd06661">
    <property type="entry name" value="GGCT_like"/>
    <property type="match status" value="1"/>
</dbReference>
<evidence type="ECO:0000313" key="5">
    <source>
        <dbReference type="Proteomes" id="UP000263596"/>
    </source>
</evidence>
<protein>
    <submittedName>
        <fullName evidence="3">Gamma-glutamylcyclotransferase</fullName>
    </submittedName>
</protein>
<dbReference type="RefSeq" id="WP_004994930.1">
    <property type="nucleotide sequence ID" value="NZ_AP018824.1"/>
</dbReference>
<dbReference type="InterPro" id="IPR009288">
    <property type="entry name" value="AIG2-like_dom"/>
</dbReference>
<dbReference type="AlphaFoldDB" id="A0A2N6V6N8"/>
<dbReference type="EMBL" id="CP068176">
    <property type="protein sequence ID" value="QQT87595.1"/>
    <property type="molecule type" value="Genomic_DNA"/>
</dbReference>
<gene>
    <name evidence="2" type="ORF">DHW29_06285</name>
    <name evidence="3" type="ORF">DHW29_06300</name>
    <name evidence="4" type="ORF">I6I53_07635</name>
</gene>
<sequence length="120" mass="13652">MNRLFAYGTLCPDRENAHILGNIGGEWQKASVNGVVHTLDWGPDQGLPALVLDENAPKVSGLVFSTDKLAEHWPMLDEFEGFQYQRVKVMVEFETGEMIESWTYQMNPHAKPMQLESERT</sequence>
<proteinExistence type="predicted"/>
<name>A0A2N6V6N8_9GAMM</name>
<reference evidence="4 6" key="2">
    <citation type="submission" date="2021-01" db="EMBL/GenBank/DDBJ databases">
        <title>FDA dAtabase for Regulatory Grade micrObial Sequences (FDA-ARGOS): Supporting development and validation of Infectious Disease Dx tests.</title>
        <authorList>
            <person name="Sproer C."/>
            <person name="Gronow S."/>
            <person name="Severitt S."/>
            <person name="Schroder I."/>
            <person name="Tallon L."/>
            <person name="Sadzewicz L."/>
            <person name="Zhao X."/>
            <person name="Boylan J."/>
            <person name="Ott S."/>
            <person name="Bowen H."/>
            <person name="Vavikolanu K."/>
            <person name="Mehta A."/>
            <person name="Aluvathingal J."/>
            <person name="Nadendla S."/>
            <person name="Lowell S."/>
            <person name="Myers T."/>
            <person name="Yan Y."/>
            <person name="Sichtig H."/>
        </authorList>
    </citation>
    <scope>NUCLEOTIDE SEQUENCE [LARGE SCALE GENOMIC DNA]</scope>
    <source>
        <strain evidence="4 6">FDAARGOS_1096</strain>
    </source>
</reference>